<comment type="similarity">
    <text evidence="7">Belongs to the protein kinase superfamily.</text>
</comment>
<keyword evidence="1 7" id="KW-0723">Serine/threonine-protein kinase</keyword>
<dbReference type="SMART" id="SM00220">
    <property type="entry name" value="S_TKc"/>
    <property type="match status" value="1"/>
</dbReference>
<dbReference type="InterPro" id="IPR050117">
    <property type="entry name" value="MAPK"/>
</dbReference>
<feature type="binding site" evidence="6">
    <location>
        <position position="34"/>
    </location>
    <ligand>
        <name>ATP</name>
        <dbReference type="ChEBI" id="CHEBI:30616"/>
    </ligand>
</feature>
<evidence type="ECO:0000256" key="4">
    <source>
        <dbReference type="ARBA" id="ARBA00022777"/>
    </source>
</evidence>
<evidence type="ECO:0000256" key="6">
    <source>
        <dbReference type="PROSITE-ProRule" id="PRU10141"/>
    </source>
</evidence>
<protein>
    <recommendedName>
        <fullName evidence="8">Protein kinase domain-containing protein</fullName>
    </recommendedName>
</protein>
<reference evidence="9 10" key="1">
    <citation type="submission" date="2019-08" db="EMBL/GenBank/DDBJ databases">
        <title>Whole genome of Aphis craccivora.</title>
        <authorList>
            <person name="Voronova N.V."/>
            <person name="Shulinski R.S."/>
            <person name="Bandarenka Y.V."/>
            <person name="Zhorov D.G."/>
            <person name="Warner D."/>
        </authorList>
    </citation>
    <scope>NUCLEOTIDE SEQUENCE [LARGE SCALE GENOMIC DNA]</scope>
    <source>
        <strain evidence="9">180601</strain>
        <tissue evidence="9">Whole Body</tissue>
    </source>
</reference>
<dbReference type="EMBL" id="VUJU01003173">
    <property type="protein sequence ID" value="KAF0758870.1"/>
    <property type="molecule type" value="Genomic_DNA"/>
</dbReference>
<dbReference type="PROSITE" id="PS50011">
    <property type="entry name" value="PROTEIN_KINASE_DOM"/>
    <property type="match status" value="1"/>
</dbReference>
<dbReference type="Gene3D" id="1.10.510.10">
    <property type="entry name" value="Transferase(Phosphotransferase) domain 1"/>
    <property type="match status" value="1"/>
</dbReference>
<dbReference type="GO" id="GO:0004674">
    <property type="term" value="F:protein serine/threonine kinase activity"/>
    <property type="evidence" value="ECO:0007669"/>
    <property type="project" value="UniProtKB-KW"/>
</dbReference>
<proteinExistence type="inferred from homology"/>
<evidence type="ECO:0000256" key="5">
    <source>
        <dbReference type="ARBA" id="ARBA00022840"/>
    </source>
</evidence>
<dbReference type="InterPro" id="IPR000719">
    <property type="entry name" value="Prot_kinase_dom"/>
</dbReference>
<dbReference type="OrthoDB" id="548217at2759"/>
<keyword evidence="3 6" id="KW-0547">Nucleotide-binding</keyword>
<evidence type="ECO:0000256" key="7">
    <source>
        <dbReference type="RuleBase" id="RU000304"/>
    </source>
</evidence>
<keyword evidence="5 6" id="KW-0067">ATP-binding</keyword>
<dbReference type="GO" id="GO:0005524">
    <property type="term" value="F:ATP binding"/>
    <property type="evidence" value="ECO:0007669"/>
    <property type="project" value="UniProtKB-UniRule"/>
</dbReference>
<gene>
    <name evidence="9" type="ORF">FWK35_00013332</name>
</gene>
<sequence>MTTYRELGAVGAGTYGTVSKCLDMTNGQVVAVKKLRNTMNGRRGASYHRYCEMMVREICLLRALNDDHVVSMIETFRHNGHVHMVFPLMRYNLYRHLELNGGSLTVDDTKECIYQVLKGLNYIHGQNVVHRDIKPENILLSANGVIKICDFGVSRMFCSDRTLDLSIEMGTVWYQAPEMLMESTKYDATVDIWSVGILITELISKMPLVAEDTIISQLYGITKILGSDNCDLTVVDEYLRKHGFSLNLEANHAPLSQSYIVSKTAMALRKVYAWWPGYLMEIITYCLQFNPNNRKNAAQLLEMKFFTAGTFLLRFNKELKIMLDNDNARYQ</sequence>
<dbReference type="PROSITE" id="PS00107">
    <property type="entry name" value="PROTEIN_KINASE_ATP"/>
    <property type="match status" value="1"/>
</dbReference>
<name>A0A6G0YMS5_APHCR</name>
<keyword evidence="2" id="KW-0808">Transferase</keyword>
<dbReference type="SMR" id="A0A6G0YMS5"/>
<dbReference type="Proteomes" id="UP000478052">
    <property type="component" value="Unassembled WGS sequence"/>
</dbReference>
<keyword evidence="4" id="KW-0418">Kinase</keyword>
<dbReference type="AlphaFoldDB" id="A0A6G0YMS5"/>
<dbReference type="SUPFAM" id="SSF56112">
    <property type="entry name" value="Protein kinase-like (PK-like)"/>
    <property type="match status" value="1"/>
</dbReference>
<accession>A0A6G0YMS5</accession>
<dbReference type="InterPro" id="IPR008271">
    <property type="entry name" value="Ser/Thr_kinase_AS"/>
</dbReference>
<dbReference type="InterPro" id="IPR017441">
    <property type="entry name" value="Protein_kinase_ATP_BS"/>
</dbReference>
<dbReference type="Gene3D" id="3.30.200.20">
    <property type="entry name" value="Phosphorylase Kinase, domain 1"/>
    <property type="match status" value="1"/>
</dbReference>
<dbReference type="FunFam" id="1.10.510.10:FF:000624">
    <property type="entry name" value="Mitogen-activated protein kinase"/>
    <property type="match status" value="1"/>
</dbReference>
<feature type="domain" description="Protein kinase" evidence="8">
    <location>
        <begin position="4"/>
        <end position="306"/>
    </location>
</feature>
<dbReference type="PANTHER" id="PTHR24055">
    <property type="entry name" value="MITOGEN-ACTIVATED PROTEIN KINASE"/>
    <property type="match status" value="1"/>
</dbReference>
<evidence type="ECO:0000259" key="8">
    <source>
        <dbReference type="PROSITE" id="PS50011"/>
    </source>
</evidence>
<evidence type="ECO:0000256" key="1">
    <source>
        <dbReference type="ARBA" id="ARBA00022527"/>
    </source>
</evidence>
<evidence type="ECO:0000256" key="3">
    <source>
        <dbReference type="ARBA" id="ARBA00022741"/>
    </source>
</evidence>
<evidence type="ECO:0000256" key="2">
    <source>
        <dbReference type="ARBA" id="ARBA00022679"/>
    </source>
</evidence>
<organism evidence="9 10">
    <name type="scientific">Aphis craccivora</name>
    <name type="common">Cowpea aphid</name>
    <dbReference type="NCBI Taxonomy" id="307492"/>
    <lineage>
        <taxon>Eukaryota</taxon>
        <taxon>Metazoa</taxon>
        <taxon>Ecdysozoa</taxon>
        <taxon>Arthropoda</taxon>
        <taxon>Hexapoda</taxon>
        <taxon>Insecta</taxon>
        <taxon>Pterygota</taxon>
        <taxon>Neoptera</taxon>
        <taxon>Paraneoptera</taxon>
        <taxon>Hemiptera</taxon>
        <taxon>Sternorrhyncha</taxon>
        <taxon>Aphidomorpha</taxon>
        <taxon>Aphidoidea</taxon>
        <taxon>Aphididae</taxon>
        <taxon>Aphidini</taxon>
        <taxon>Aphis</taxon>
        <taxon>Aphis</taxon>
    </lineage>
</organism>
<evidence type="ECO:0000313" key="10">
    <source>
        <dbReference type="Proteomes" id="UP000478052"/>
    </source>
</evidence>
<dbReference type="Pfam" id="PF00069">
    <property type="entry name" value="Pkinase"/>
    <property type="match status" value="1"/>
</dbReference>
<dbReference type="PROSITE" id="PS00108">
    <property type="entry name" value="PROTEIN_KINASE_ST"/>
    <property type="match status" value="1"/>
</dbReference>
<dbReference type="InterPro" id="IPR011009">
    <property type="entry name" value="Kinase-like_dom_sf"/>
</dbReference>
<keyword evidence="10" id="KW-1185">Reference proteome</keyword>
<comment type="caution">
    <text evidence="9">The sequence shown here is derived from an EMBL/GenBank/DDBJ whole genome shotgun (WGS) entry which is preliminary data.</text>
</comment>
<evidence type="ECO:0000313" key="9">
    <source>
        <dbReference type="EMBL" id="KAF0758870.1"/>
    </source>
</evidence>